<evidence type="ECO:0000256" key="5">
    <source>
        <dbReference type="ARBA" id="ARBA00022679"/>
    </source>
</evidence>
<keyword evidence="11" id="KW-1185">Reference proteome</keyword>
<comment type="function">
    <text evidence="8">Converts the free carboxyl group of a malonyl-thioester to its methyl ester by transfer of a methyl group from S-adenosyl-L-methionine (SAM). It allows to synthesize pimeloyl-ACP via the fatty acid synthetic pathway.</text>
</comment>
<proteinExistence type="inferred from homology"/>
<comment type="caution">
    <text evidence="10">The sequence shown here is derived from an EMBL/GenBank/DDBJ whole genome shotgun (WGS) entry which is preliminary data.</text>
</comment>
<keyword evidence="5 8" id="KW-0808">Transferase</keyword>
<comment type="catalytic activity">
    <reaction evidence="1 8">
        <text>malonyl-[ACP] + S-adenosyl-L-methionine = malonyl-[ACP] methyl ester + S-adenosyl-L-homocysteine</text>
        <dbReference type="Rhea" id="RHEA:17105"/>
        <dbReference type="Rhea" id="RHEA-COMP:9623"/>
        <dbReference type="Rhea" id="RHEA-COMP:9954"/>
        <dbReference type="ChEBI" id="CHEBI:57856"/>
        <dbReference type="ChEBI" id="CHEBI:59789"/>
        <dbReference type="ChEBI" id="CHEBI:78449"/>
        <dbReference type="ChEBI" id="CHEBI:78845"/>
        <dbReference type="EC" id="2.1.1.197"/>
    </reaction>
</comment>
<comment type="pathway">
    <text evidence="2 8">Cofactor biosynthesis; biotin biosynthesis.</text>
</comment>
<keyword evidence="7 8" id="KW-0093">Biotin biosynthesis</keyword>
<dbReference type="UniPathway" id="UPA00078"/>
<reference evidence="10 11" key="1">
    <citation type="submission" date="2016-11" db="EMBL/GenBank/DDBJ databases">
        <title>Mixed transmission modes and dynamic genome evolution in an obligate animal-bacterial symbiosis.</title>
        <authorList>
            <person name="Russell S.L."/>
            <person name="Corbett-Detig R.B."/>
            <person name="Cavanaugh C.M."/>
        </authorList>
    </citation>
    <scope>NUCLEOTIDE SEQUENCE [LARGE SCALE GENOMIC DNA]</scope>
    <source>
        <strain evidence="10">Sveles-Q1</strain>
    </source>
</reference>
<evidence type="ECO:0000313" key="11">
    <source>
        <dbReference type="Proteomes" id="UP000191110"/>
    </source>
</evidence>
<dbReference type="AlphaFoldDB" id="A0A1T2LB88"/>
<evidence type="ECO:0000256" key="7">
    <source>
        <dbReference type="ARBA" id="ARBA00022756"/>
    </source>
</evidence>
<dbReference type="PANTHER" id="PTHR13090:SF1">
    <property type="entry name" value="ARGININE-HYDROXYLASE NDUFAF5, MITOCHONDRIAL"/>
    <property type="match status" value="1"/>
</dbReference>
<dbReference type="GO" id="GO:0009102">
    <property type="term" value="P:biotin biosynthetic process"/>
    <property type="evidence" value="ECO:0007669"/>
    <property type="project" value="UniProtKB-UniRule"/>
</dbReference>
<organism evidence="10 11">
    <name type="scientific">Solemya pervernicosa gill symbiont</name>
    <dbReference type="NCBI Taxonomy" id="642797"/>
    <lineage>
        <taxon>Bacteria</taxon>
        <taxon>Pseudomonadati</taxon>
        <taxon>Pseudomonadota</taxon>
        <taxon>Gammaproteobacteria</taxon>
        <taxon>sulfur-oxidizing symbionts</taxon>
    </lineage>
</organism>
<evidence type="ECO:0000256" key="4">
    <source>
        <dbReference type="ARBA" id="ARBA00022603"/>
    </source>
</evidence>
<dbReference type="Pfam" id="PF08241">
    <property type="entry name" value="Methyltransf_11"/>
    <property type="match status" value="1"/>
</dbReference>
<dbReference type="GO" id="GO:0008757">
    <property type="term" value="F:S-adenosylmethionine-dependent methyltransferase activity"/>
    <property type="evidence" value="ECO:0007669"/>
    <property type="project" value="InterPro"/>
</dbReference>
<evidence type="ECO:0000256" key="1">
    <source>
        <dbReference type="ARBA" id="ARBA00000852"/>
    </source>
</evidence>
<evidence type="ECO:0000256" key="6">
    <source>
        <dbReference type="ARBA" id="ARBA00022691"/>
    </source>
</evidence>
<evidence type="ECO:0000259" key="9">
    <source>
        <dbReference type="Pfam" id="PF08241"/>
    </source>
</evidence>
<dbReference type="InterPro" id="IPR029063">
    <property type="entry name" value="SAM-dependent_MTases_sf"/>
</dbReference>
<dbReference type="EMBL" id="MPRL01000001">
    <property type="protein sequence ID" value="OOZ42378.1"/>
    <property type="molecule type" value="Genomic_DNA"/>
</dbReference>
<dbReference type="GO" id="GO:0102130">
    <property type="term" value="F:malonyl-CoA methyltransferase activity"/>
    <property type="evidence" value="ECO:0007669"/>
    <property type="project" value="UniProtKB-EC"/>
</dbReference>
<accession>A0A1T2LB88</accession>
<dbReference type="NCBIfam" id="TIGR02072">
    <property type="entry name" value="BioC"/>
    <property type="match status" value="1"/>
</dbReference>
<comment type="similarity">
    <text evidence="8">Belongs to the methyltransferase superfamily.</text>
</comment>
<evidence type="ECO:0000256" key="2">
    <source>
        <dbReference type="ARBA" id="ARBA00004746"/>
    </source>
</evidence>
<dbReference type="GO" id="GO:0010340">
    <property type="term" value="F:carboxyl-O-methyltransferase activity"/>
    <property type="evidence" value="ECO:0007669"/>
    <property type="project" value="UniProtKB-UniRule"/>
</dbReference>
<dbReference type="Proteomes" id="UP000191110">
    <property type="component" value="Unassembled WGS sequence"/>
</dbReference>
<dbReference type="OrthoDB" id="9760689at2"/>
<evidence type="ECO:0000256" key="3">
    <source>
        <dbReference type="ARBA" id="ARBA00012327"/>
    </source>
</evidence>
<sequence length="286" mass="31812">MDDKQIDKQQLRSAFNRSAERYDEVAVLQREVASRMLERLELVKIEPKTILDLGTGTGQCVQWLMKRYRKAKVIGLDLAEAMLPRVRAHGSLLRKPGLVCGDIERLPLADKSVDLIVSSLALQWMNSIDEAFAEIARVLRPGGLLMFTTLGPDTLKELRLSWEAVDNGSSHVNRFLDMHDVGDALMQAGFDGPVVDIEHMVVTYDKVSGLMSDLKTLGAHNVTSGRSRGMTGKERLKMMCEAYEQFRDSSGKLPATYEVVYGHAWAAEAVPEGGSVVQIPIDQIKR</sequence>
<dbReference type="InterPro" id="IPR011814">
    <property type="entry name" value="BioC"/>
</dbReference>
<name>A0A1T2LB88_9GAMM</name>
<evidence type="ECO:0000256" key="8">
    <source>
        <dbReference type="HAMAP-Rule" id="MF_00835"/>
    </source>
</evidence>
<keyword evidence="6 8" id="KW-0949">S-adenosyl-L-methionine</keyword>
<dbReference type="HAMAP" id="MF_00835">
    <property type="entry name" value="BioC"/>
    <property type="match status" value="1"/>
</dbReference>
<keyword evidence="4 8" id="KW-0489">Methyltransferase</keyword>
<protein>
    <recommendedName>
        <fullName evidence="3 8">Malonyl-[acyl-carrier protein] O-methyltransferase</fullName>
        <shortName evidence="8">Malonyl-ACP O-methyltransferase</shortName>
        <ecNumber evidence="3 8">2.1.1.197</ecNumber>
    </recommendedName>
    <alternativeName>
        <fullName evidence="8">Biotin synthesis protein BioC</fullName>
    </alternativeName>
</protein>
<dbReference type="EC" id="2.1.1.197" evidence="3 8"/>
<dbReference type="InterPro" id="IPR013216">
    <property type="entry name" value="Methyltransf_11"/>
</dbReference>
<gene>
    <name evidence="8" type="primary">bioC</name>
    <name evidence="10" type="ORF">BOW53_00320</name>
</gene>
<feature type="domain" description="Methyltransferase type 11" evidence="9">
    <location>
        <begin position="51"/>
        <end position="147"/>
    </location>
</feature>
<dbReference type="InterPro" id="IPR050602">
    <property type="entry name" value="Malonyl-ACP_OMT"/>
</dbReference>
<dbReference type="GO" id="GO:0032259">
    <property type="term" value="P:methylation"/>
    <property type="evidence" value="ECO:0007669"/>
    <property type="project" value="UniProtKB-KW"/>
</dbReference>
<dbReference type="Gene3D" id="3.40.50.150">
    <property type="entry name" value="Vaccinia Virus protein VP39"/>
    <property type="match status" value="1"/>
</dbReference>
<dbReference type="CDD" id="cd02440">
    <property type="entry name" value="AdoMet_MTases"/>
    <property type="match status" value="1"/>
</dbReference>
<dbReference type="PANTHER" id="PTHR13090">
    <property type="entry name" value="ARGININE-HYDROXYLASE NDUFAF5, MITOCHONDRIAL"/>
    <property type="match status" value="1"/>
</dbReference>
<evidence type="ECO:0000313" key="10">
    <source>
        <dbReference type="EMBL" id="OOZ42378.1"/>
    </source>
</evidence>
<dbReference type="SUPFAM" id="SSF53335">
    <property type="entry name" value="S-adenosyl-L-methionine-dependent methyltransferases"/>
    <property type="match status" value="1"/>
</dbReference>